<dbReference type="Proteomes" id="UP001224775">
    <property type="component" value="Unassembled WGS sequence"/>
</dbReference>
<organism evidence="1 2">
    <name type="scientific">Skeletonema marinoi</name>
    <dbReference type="NCBI Taxonomy" id="267567"/>
    <lineage>
        <taxon>Eukaryota</taxon>
        <taxon>Sar</taxon>
        <taxon>Stramenopiles</taxon>
        <taxon>Ochrophyta</taxon>
        <taxon>Bacillariophyta</taxon>
        <taxon>Coscinodiscophyceae</taxon>
        <taxon>Thalassiosirophycidae</taxon>
        <taxon>Thalassiosirales</taxon>
        <taxon>Skeletonemataceae</taxon>
        <taxon>Skeletonema</taxon>
        <taxon>Skeletonema marinoi-dohrnii complex</taxon>
    </lineage>
</organism>
<reference evidence="1" key="1">
    <citation type="submission" date="2023-06" db="EMBL/GenBank/DDBJ databases">
        <title>Survivors Of The Sea: Transcriptome response of Skeletonema marinoi to long-term dormancy.</title>
        <authorList>
            <person name="Pinder M.I.M."/>
            <person name="Kourtchenko O."/>
            <person name="Robertson E.K."/>
            <person name="Larsson T."/>
            <person name="Maumus F."/>
            <person name="Osuna-Cruz C.M."/>
            <person name="Vancaester E."/>
            <person name="Stenow R."/>
            <person name="Vandepoele K."/>
            <person name="Ploug H."/>
            <person name="Bruchert V."/>
            <person name="Godhe A."/>
            <person name="Topel M."/>
        </authorList>
    </citation>
    <scope>NUCLEOTIDE SEQUENCE</scope>
    <source>
        <strain evidence="1">R05AC</strain>
    </source>
</reference>
<proteinExistence type="predicted"/>
<gene>
    <name evidence="1" type="ORF">QTG54_000082</name>
</gene>
<evidence type="ECO:0000313" key="2">
    <source>
        <dbReference type="Proteomes" id="UP001224775"/>
    </source>
</evidence>
<comment type="caution">
    <text evidence="1">The sequence shown here is derived from an EMBL/GenBank/DDBJ whole genome shotgun (WGS) entry which is preliminary data.</text>
</comment>
<dbReference type="AlphaFoldDB" id="A0AAD8YLE4"/>
<protein>
    <submittedName>
        <fullName evidence="1">Uncharacterized protein</fullName>
    </submittedName>
</protein>
<evidence type="ECO:0000313" key="1">
    <source>
        <dbReference type="EMBL" id="KAK1748143.1"/>
    </source>
</evidence>
<name>A0AAD8YLE4_9STRA</name>
<sequence>MELILKAWWESRLDNITQNIFHDEAAFHGWSNSNQPNGYKMSEQNRLMYIYHSNHAVRSRILSVPRQHSVEFNSSSCPNAVDTAHTPCLQNDFSRHVKWDSPDPSCFIDHYCDNKEALHGVLDLIVATNVSITA</sequence>
<keyword evidence="2" id="KW-1185">Reference proteome</keyword>
<accession>A0AAD8YLE4</accession>
<dbReference type="EMBL" id="JATAAI010000001">
    <property type="protein sequence ID" value="KAK1748143.1"/>
    <property type="molecule type" value="Genomic_DNA"/>
</dbReference>